<evidence type="ECO:0000313" key="2">
    <source>
        <dbReference type="EMBL" id="MCR6508603.1"/>
    </source>
</evidence>
<reference evidence="2" key="2">
    <citation type="submission" date="2022-04" db="EMBL/GenBank/DDBJ databases">
        <authorList>
            <person name="Fokt H."/>
            <person name="Baines J."/>
        </authorList>
    </citation>
    <scope>NUCLEOTIDE SEQUENCE</scope>
    <source>
        <strain evidence="2">KH569_7</strain>
    </source>
</reference>
<feature type="signal peptide" evidence="1">
    <location>
        <begin position="1"/>
        <end position="19"/>
    </location>
</feature>
<sequence>MKLLLIVLSALLFSSNLSAKDIKIELTEIKHSTNDRSVFLIPTVIHDGNNLHFVSDVPLANLQILIKDNIGKIISIQEIALLPKQPYSYDIGNLESGTYILELNNGKHKYQGYFEVK</sequence>
<protein>
    <submittedName>
        <fullName evidence="2">DUF3244 domain-containing protein</fullName>
    </submittedName>
</protein>
<dbReference type="Gene3D" id="2.60.40.3080">
    <property type="match status" value="1"/>
</dbReference>
<dbReference type="AlphaFoldDB" id="A0A9X2NZ64"/>
<keyword evidence="1" id="KW-0732">Signal</keyword>
<proteinExistence type="predicted"/>
<dbReference type="EMBL" id="JAMZEE010000023">
    <property type="protein sequence ID" value="MCR6508603.1"/>
    <property type="molecule type" value="Genomic_DNA"/>
</dbReference>
<dbReference type="Proteomes" id="UP001143810">
    <property type="component" value="Unassembled WGS sequence"/>
</dbReference>
<dbReference type="InterPro" id="IPR021638">
    <property type="entry name" value="DUF3244"/>
</dbReference>
<accession>A0A9X2NZ64</accession>
<evidence type="ECO:0000313" key="3">
    <source>
        <dbReference type="Proteomes" id="UP001143810"/>
    </source>
</evidence>
<reference evidence="2" key="1">
    <citation type="journal article" date="2022" name="Arch. Microbiol.">
        <title>Bacteroides muris sp. nov. isolated from the cecum of wild-derived house mice.</title>
        <authorList>
            <person name="Fokt H."/>
            <person name="Unni R."/>
            <person name="Repnik U."/>
            <person name="Schmitz R.A."/>
            <person name="Bramkamp M."/>
            <person name="Baines J.F."/>
            <person name="Unterweger D."/>
        </authorList>
    </citation>
    <scope>NUCLEOTIDE SEQUENCE</scope>
    <source>
        <strain evidence="2">KH569_7</strain>
    </source>
</reference>
<comment type="caution">
    <text evidence="2">The sequence shown here is derived from an EMBL/GenBank/DDBJ whole genome shotgun (WGS) entry which is preliminary data.</text>
</comment>
<dbReference type="Pfam" id="PF11589">
    <property type="entry name" value="DUF3244"/>
    <property type="match status" value="1"/>
</dbReference>
<gene>
    <name evidence="2" type="ORF">M1B78_10615</name>
</gene>
<feature type="chain" id="PRO_5040939696" evidence="1">
    <location>
        <begin position="20"/>
        <end position="117"/>
    </location>
</feature>
<name>A0A9X2NZ64_9BACE</name>
<evidence type="ECO:0000256" key="1">
    <source>
        <dbReference type="SAM" id="SignalP"/>
    </source>
</evidence>
<organism evidence="2 3">
    <name type="scientific">Bacteroides muris</name>
    <name type="common">ex Fokt et al. 2023</name>
    <dbReference type="NCBI Taxonomy" id="2937417"/>
    <lineage>
        <taxon>Bacteria</taxon>
        <taxon>Pseudomonadati</taxon>
        <taxon>Bacteroidota</taxon>
        <taxon>Bacteroidia</taxon>
        <taxon>Bacteroidales</taxon>
        <taxon>Bacteroidaceae</taxon>
        <taxon>Bacteroides</taxon>
    </lineage>
</organism>